<keyword evidence="3" id="KW-1185">Reference proteome</keyword>
<evidence type="ECO:0000259" key="1">
    <source>
        <dbReference type="SMART" id="SM00731"/>
    </source>
</evidence>
<dbReference type="RefSeq" id="WP_398278034.1">
    <property type="nucleotide sequence ID" value="NZ_JBITLV010000002.1"/>
</dbReference>
<dbReference type="EMBL" id="JBITLV010000002">
    <property type="protein sequence ID" value="MFI7587086.1"/>
    <property type="molecule type" value="Genomic_DNA"/>
</dbReference>
<name>A0ABW8AL59_9ACTN</name>
<accession>A0ABW8AL59</accession>
<protein>
    <submittedName>
        <fullName evidence="2">SprT-like domain-containing protein</fullName>
    </submittedName>
</protein>
<reference evidence="2 3" key="1">
    <citation type="submission" date="2024-10" db="EMBL/GenBank/DDBJ databases">
        <title>The Natural Products Discovery Center: Release of the First 8490 Sequenced Strains for Exploring Actinobacteria Biosynthetic Diversity.</title>
        <authorList>
            <person name="Kalkreuter E."/>
            <person name="Kautsar S.A."/>
            <person name="Yang D."/>
            <person name="Bader C.D."/>
            <person name="Teijaro C.N."/>
            <person name="Fluegel L."/>
            <person name="Davis C.M."/>
            <person name="Simpson J.R."/>
            <person name="Lauterbach L."/>
            <person name="Steele A.D."/>
            <person name="Gui C."/>
            <person name="Meng S."/>
            <person name="Li G."/>
            <person name="Viehrig K."/>
            <person name="Ye F."/>
            <person name="Su P."/>
            <person name="Kiefer A.F."/>
            <person name="Nichols A."/>
            <person name="Cepeda A.J."/>
            <person name="Yan W."/>
            <person name="Fan B."/>
            <person name="Jiang Y."/>
            <person name="Adhikari A."/>
            <person name="Zheng C.-J."/>
            <person name="Schuster L."/>
            <person name="Cowan T.M."/>
            <person name="Smanski M.J."/>
            <person name="Chevrette M.G."/>
            <person name="De Carvalho L.P.S."/>
            <person name="Shen B."/>
        </authorList>
    </citation>
    <scope>NUCLEOTIDE SEQUENCE [LARGE SCALE GENOMIC DNA]</scope>
    <source>
        <strain evidence="2 3">NPDC049639</strain>
    </source>
</reference>
<dbReference type="SMART" id="SM00731">
    <property type="entry name" value="SprT"/>
    <property type="match status" value="1"/>
</dbReference>
<proteinExistence type="predicted"/>
<dbReference type="Proteomes" id="UP001612915">
    <property type="component" value="Unassembled WGS sequence"/>
</dbReference>
<evidence type="ECO:0000313" key="2">
    <source>
        <dbReference type="EMBL" id="MFI7587086.1"/>
    </source>
</evidence>
<comment type="caution">
    <text evidence="2">The sequence shown here is derived from an EMBL/GenBank/DDBJ whole genome shotgun (WGS) entry which is preliminary data.</text>
</comment>
<organism evidence="2 3">
    <name type="scientific">Spongisporangium articulatum</name>
    <dbReference type="NCBI Taxonomy" id="3362603"/>
    <lineage>
        <taxon>Bacteria</taxon>
        <taxon>Bacillati</taxon>
        <taxon>Actinomycetota</taxon>
        <taxon>Actinomycetes</taxon>
        <taxon>Kineosporiales</taxon>
        <taxon>Kineosporiaceae</taxon>
        <taxon>Spongisporangium</taxon>
    </lineage>
</organism>
<sequence>MEIESAGRLARGLMARHGLLGWSLVFDNAKTRAGICRQDRRQIGLSRVLTALHDEAEVRDTVLHEIAHALVGVEHGHDEVWRAQARRIGCTGRRCVPESAPTVPGRWRGLCPVGHEFTRHKRPVRVLSCGLCSRGFDPTRLLHWLYDGREVPMHPRYVAELAGLTAGLGGHVGLPDVRRGGRAARG</sequence>
<feature type="domain" description="SprT-like" evidence="1">
    <location>
        <begin position="1"/>
        <end position="139"/>
    </location>
</feature>
<evidence type="ECO:0000313" key="3">
    <source>
        <dbReference type="Proteomes" id="UP001612915"/>
    </source>
</evidence>
<gene>
    <name evidence="2" type="ORF">ACIB24_08440</name>
</gene>
<dbReference type="InterPro" id="IPR006640">
    <property type="entry name" value="SprT-like_domain"/>
</dbReference>
<dbReference type="Pfam" id="PF10263">
    <property type="entry name" value="SprT-like"/>
    <property type="match status" value="1"/>
</dbReference>